<dbReference type="Gene3D" id="3.30.70.270">
    <property type="match status" value="1"/>
</dbReference>
<dbReference type="InterPro" id="IPR000014">
    <property type="entry name" value="PAS"/>
</dbReference>
<keyword evidence="1" id="KW-0812">Transmembrane</keyword>
<proteinExistence type="predicted"/>
<dbReference type="InterPro" id="IPR000160">
    <property type="entry name" value="GGDEF_dom"/>
</dbReference>
<dbReference type="SUPFAM" id="SSF55073">
    <property type="entry name" value="Nucleotide cyclase"/>
    <property type="match status" value="1"/>
</dbReference>
<dbReference type="CDD" id="cd00130">
    <property type="entry name" value="PAS"/>
    <property type="match status" value="1"/>
</dbReference>
<dbReference type="EMBL" id="LVWB01000008">
    <property type="protein sequence ID" value="ONI59917.1"/>
    <property type="molecule type" value="Genomic_DNA"/>
</dbReference>
<accession>A0A1V2N875</accession>
<dbReference type="InterPro" id="IPR029787">
    <property type="entry name" value="Nucleotide_cyclase"/>
</dbReference>
<organism evidence="5 6">
    <name type="scientific">Candidatus Liberibacter solanacearum</name>
    <dbReference type="NCBI Taxonomy" id="556287"/>
    <lineage>
        <taxon>Bacteria</taxon>
        <taxon>Pseudomonadati</taxon>
        <taxon>Pseudomonadota</taxon>
        <taxon>Alphaproteobacteria</taxon>
        <taxon>Hyphomicrobiales</taxon>
        <taxon>Rhizobiaceae</taxon>
        <taxon>Liberibacter</taxon>
    </lineage>
</organism>
<dbReference type="Gene3D" id="3.20.20.450">
    <property type="entry name" value="EAL domain"/>
    <property type="match status" value="1"/>
</dbReference>
<evidence type="ECO:0000259" key="2">
    <source>
        <dbReference type="PROSITE" id="PS50113"/>
    </source>
</evidence>
<dbReference type="Pfam" id="PF00990">
    <property type="entry name" value="GGDEF"/>
    <property type="match status" value="1"/>
</dbReference>
<evidence type="ECO:0000259" key="3">
    <source>
        <dbReference type="PROSITE" id="PS50883"/>
    </source>
</evidence>
<dbReference type="PROSITE" id="PS50113">
    <property type="entry name" value="PAC"/>
    <property type="match status" value="1"/>
</dbReference>
<feature type="transmembrane region" description="Helical" evidence="1">
    <location>
        <begin position="338"/>
        <end position="359"/>
    </location>
</feature>
<evidence type="ECO:0000313" key="6">
    <source>
        <dbReference type="Proteomes" id="UP000189542"/>
    </source>
</evidence>
<dbReference type="InterPro" id="IPR011622">
    <property type="entry name" value="7TMR_DISM_rcpt_extracell_dom2"/>
</dbReference>
<dbReference type="AlphaFoldDB" id="A0A1V2N875"/>
<dbReference type="SMART" id="SM00267">
    <property type="entry name" value="GGDEF"/>
    <property type="match status" value="1"/>
</dbReference>
<dbReference type="InterPro" id="IPR011623">
    <property type="entry name" value="7TMR_DISM_rcpt_extracell_dom1"/>
</dbReference>
<dbReference type="SUPFAM" id="SSF55785">
    <property type="entry name" value="PYP-like sensor domain (PAS domain)"/>
    <property type="match status" value="1"/>
</dbReference>
<comment type="caution">
    <text evidence="5">The sequence shown here is derived from an EMBL/GenBank/DDBJ whole genome shotgun (WGS) entry which is preliminary data.</text>
</comment>
<feature type="domain" description="GGDEF" evidence="4">
    <location>
        <begin position="564"/>
        <end position="697"/>
    </location>
</feature>
<keyword evidence="1" id="KW-1133">Transmembrane helix</keyword>
<evidence type="ECO:0000256" key="1">
    <source>
        <dbReference type="SAM" id="Phobius"/>
    </source>
</evidence>
<dbReference type="PROSITE" id="PS50887">
    <property type="entry name" value="GGDEF"/>
    <property type="match status" value="1"/>
</dbReference>
<dbReference type="InterPro" id="IPR052155">
    <property type="entry name" value="Biofilm_reg_signaling"/>
</dbReference>
<dbReference type="NCBIfam" id="TIGR00254">
    <property type="entry name" value="GGDEF"/>
    <property type="match status" value="1"/>
</dbReference>
<feature type="domain" description="EAL" evidence="3">
    <location>
        <begin position="706"/>
        <end position="959"/>
    </location>
</feature>
<dbReference type="InterPro" id="IPR000700">
    <property type="entry name" value="PAS-assoc_C"/>
</dbReference>
<dbReference type="InterPro" id="IPR035919">
    <property type="entry name" value="EAL_sf"/>
</dbReference>
<dbReference type="InterPro" id="IPR001610">
    <property type="entry name" value="PAC"/>
</dbReference>
<feature type="transmembrane region" description="Helical" evidence="1">
    <location>
        <begin position="253"/>
        <end position="276"/>
    </location>
</feature>
<feature type="transmembrane region" description="Helical" evidence="1">
    <location>
        <begin position="220"/>
        <end position="241"/>
    </location>
</feature>
<dbReference type="InterPro" id="IPR035965">
    <property type="entry name" value="PAS-like_dom_sf"/>
</dbReference>
<dbReference type="InterPro" id="IPR013655">
    <property type="entry name" value="PAS_fold_3"/>
</dbReference>
<dbReference type="PANTHER" id="PTHR44757">
    <property type="entry name" value="DIGUANYLATE CYCLASE DGCP"/>
    <property type="match status" value="1"/>
</dbReference>
<dbReference type="NCBIfam" id="TIGR00229">
    <property type="entry name" value="sensory_box"/>
    <property type="match status" value="1"/>
</dbReference>
<dbReference type="PANTHER" id="PTHR44757:SF2">
    <property type="entry name" value="BIOFILM ARCHITECTURE MAINTENANCE PROTEIN MBAA"/>
    <property type="match status" value="1"/>
</dbReference>
<dbReference type="Gene3D" id="3.30.450.20">
    <property type="entry name" value="PAS domain"/>
    <property type="match status" value="1"/>
</dbReference>
<feature type="transmembrane region" description="Helical" evidence="1">
    <location>
        <begin position="283"/>
        <end position="304"/>
    </location>
</feature>
<protein>
    <submittedName>
        <fullName evidence="5">Sensor domain-containing phosphodiesterase</fullName>
    </submittedName>
</protein>
<reference evidence="5 6" key="1">
    <citation type="journal article" date="2017" name="PLoS ONE">
        <title>Genomic sequence of 'Candidatus Liberibacter solanacearum' haplotype C and its comparison with haplotype A and B genomes.</title>
        <authorList>
            <person name="Wang J."/>
            <person name="Haapalainen M."/>
            <person name="Schott T."/>
            <person name="Thompson S.M."/>
            <person name="Smith G.R."/>
            <person name="Nissinen A.I."/>
            <person name="Pirhonen M."/>
        </authorList>
    </citation>
    <scope>NUCLEOTIDE SEQUENCE [LARGE SCALE GENOMIC DNA]</scope>
    <source>
        <strain evidence="5 6">FIN111</strain>
    </source>
</reference>
<dbReference type="PROSITE" id="PS50883">
    <property type="entry name" value="EAL"/>
    <property type="match status" value="1"/>
</dbReference>
<feature type="transmembrane region" description="Helical" evidence="1">
    <location>
        <begin position="310"/>
        <end position="331"/>
    </location>
</feature>
<evidence type="ECO:0000313" key="5">
    <source>
        <dbReference type="EMBL" id="ONI59917.1"/>
    </source>
</evidence>
<dbReference type="Pfam" id="PF08447">
    <property type="entry name" value="PAS_3"/>
    <property type="match status" value="1"/>
</dbReference>
<evidence type="ECO:0000259" key="4">
    <source>
        <dbReference type="PROSITE" id="PS50887"/>
    </source>
</evidence>
<dbReference type="InterPro" id="IPR043128">
    <property type="entry name" value="Rev_trsase/Diguanyl_cyclase"/>
</dbReference>
<dbReference type="Proteomes" id="UP000189542">
    <property type="component" value="Unassembled WGS sequence"/>
</dbReference>
<feature type="domain" description="PAC" evidence="2">
    <location>
        <begin position="480"/>
        <end position="532"/>
    </location>
</feature>
<feature type="transmembrane region" description="Helical" evidence="1">
    <location>
        <begin position="191"/>
        <end position="213"/>
    </location>
</feature>
<gene>
    <name evidence="5" type="ORF">AYO25_02280</name>
</gene>
<dbReference type="CDD" id="cd01948">
    <property type="entry name" value="EAL"/>
    <property type="match status" value="1"/>
</dbReference>
<dbReference type="OrthoDB" id="9814202at2"/>
<dbReference type="SMART" id="SM00052">
    <property type="entry name" value="EAL"/>
    <property type="match status" value="1"/>
</dbReference>
<dbReference type="Pfam" id="PF07695">
    <property type="entry name" value="7TMR-DISM_7TM"/>
    <property type="match status" value="1"/>
</dbReference>
<sequence>MCFQAIIWEVILKNNFSILVMFFLWMALPSFAIEPIKISSSDSALDLTAVTEIYVNRGENFQVFTAADIDGISRRIEVSASSIKHQGDWAVFALANTSDSQLERLIVVPHFRLVGSRFFLPDLGSRRIISVTPSEGFSLDRIPNPDADVFRITINPGAIVTFVMEITSSNLPQIYLWEPDFYKDTVNSFTLYQGIIIGIASLLAVFLTVLYMVNKSSMLVSAFTMAWVVLGYICIDFGFISKLINSPSGELPIWRACSEIALSLSLLIFLFTYFNLNRWRTKLGYITFAWITCLAILFCISFYYPSLTAGIARLSFAGIVLLGTCCIFYLGKKGYERSILLIPAWILIVIWSIGSWMAITKRLDNDIIQSALDGGLVLIILLIGFTVIQHVLTSGNISQGIFSDVECQSLAVLGSGDIIWNWDVVYDKVTTTPDIATSLGWAAGSMHGAIRNWLPHIHLDDQDSFRTILDSFLEYRRGRLKHEFRICAKDGQFHWIMLRIRPVLNVNGEILRCIGIANDITVQKKSIDGILYNALQDNLTGIPNLQSFLDRLTTIISLSVDNNLHPTVMVLDIDKYKQINRTLGIAIGDDVLVVLTRRIRSLLRSQDTLARLSGDRFGIILTSEKDRTKIADFVMTVSKAVVMPIHLLNREIIVTASIGFVSWTSSKITSTEMLKNAELAMYHAKHRGGNCIESFRPSLISFRSEKLRIKEDLSRAIINSELYLVYNPIIRLADEEIVGLEALLQWNHPKFGNIPSSKFMSIAEELSIIKSINLFMLERIAADIINWRDQANMPPIFVSINIGSTVLLDDSLCEYIQAIISKTLCSPSGIKLAFSESIVMENPEKSFLLFDKLRKMGIGLTLDDFGTKCSLLSYLGYIPFDAIKFNGSLMTGSTKKRISMLRSLVSIAKKLEMMIIAKDIYGEIDTKELAKMGCDYIQGSHITSPLRSSSILKLLKDRFPLVKNT</sequence>
<dbReference type="InterPro" id="IPR001633">
    <property type="entry name" value="EAL_dom"/>
</dbReference>
<dbReference type="CDD" id="cd01949">
    <property type="entry name" value="GGDEF"/>
    <property type="match status" value="1"/>
</dbReference>
<keyword evidence="1" id="KW-0472">Membrane</keyword>
<dbReference type="Pfam" id="PF07696">
    <property type="entry name" value="7TMR-DISMED2"/>
    <property type="match status" value="1"/>
</dbReference>
<name>A0A1V2N875_9HYPH</name>
<dbReference type="Pfam" id="PF00563">
    <property type="entry name" value="EAL"/>
    <property type="match status" value="1"/>
</dbReference>
<dbReference type="SMART" id="SM00086">
    <property type="entry name" value="PAC"/>
    <property type="match status" value="1"/>
</dbReference>
<dbReference type="SUPFAM" id="SSF141868">
    <property type="entry name" value="EAL domain-like"/>
    <property type="match status" value="1"/>
</dbReference>